<evidence type="ECO:0000313" key="20">
    <source>
        <dbReference type="Proteomes" id="UP001501461"/>
    </source>
</evidence>
<comment type="subcellular location">
    <subcellularLocation>
        <location evidence="1">Membrane</location>
        <topology evidence="1">Multi-pass membrane protein</topology>
    </subcellularLocation>
</comment>
<keyword evidence="20" id="KW-1185">Reference proteome</keyword>
<dbReference type="PROSITE" id="PS50857">
    <property type="entry name" value="COX2_CUA"/>
    <property type="match status" value="1"/>
</dbReference>
<feature type="transmembrane region" description="Helical" evidence="17">
    <location>
        <begin position="36"/>
        <end position="58"/>
    </location>
</feature>
<dbReference type="InterPro" id="IPR008972">
    <property type="entry name" value="Cupredoxin"/>
</dbReference>
<keyword evidence="5" id="KW-0679">Respiratory chain</keyword>
<evidence type="ECO:0000256" key="15">
    <source>
        <dbReference type="ARBA" id="ARBA00047816"/>
    </source>
</evidence>
<accession>A0ABP5FXY0</accession>
<evidence type="ECO:0000256" key="10">
    <source>
        <dbReference type="ARBA" id="ARBA00022989"/>
    </source>
</evidence>
<dbReference type="CDD" id="cd13919">
    <property type="entry name" value="CuRO_HCO_II_like_5"/>
    <property type="match status" value="1"/>
</dbReference>
<dbReference type="InterPro" id="IPR001505">
    <property type="entry name" value="Copper_CuA"/>
</dbReference>
<evidence type="ECO:0000256" key="2">
    <source>
        <dbReference type="ARBA" id="ARBA00007866"/>
    </source>
</evidence>
<comment type="catalytic activity">
    <reaction evidence="15">
        <text>4 Fe(II)-[cytochrome c] + O2 + 8 H(+)(in) = 4 Fe(III)-[cytochrome c] + 2 H2O + 4 H(+)(out)</text>
        <dbReference type="Rhea" id="RHEA:11436"/>
        <dbReference type="Rhea" id="RHEA-COMP:10350"/>
        <dbReference type="Rhea" id="RHEA-COMP:14399"/>
        <dbReference type="ChEBI" id="CHEBI:15377"/>
        <dbReference type="ChEBI" id="CHEBI:15378"/>
        <dbReference type="ChEBI" id="CHEBI:15379"/>
        <dbReference type="ChEBI" id="CHEBI:29033"/>
        <dbReference type="ChEBI" id="CHEBI:29034"/>
        <dbReference type="EC" id="7.1.1.9"/>
    </reaction>
</comment>
<keyword evidence="7" id="KW-0479">Metal-binding</keyword>
<evidence type="ECO:0000256" key="5">
    <source>
        <dbReference type="ARBA" id="ARBA00022660"/>
    </source>
</evidence>
<dbReference type="Gene3D" id="2.60.40.420">
    <property type="entry name" value="Cupredoxins - blue copper proteins"/>
    <property type="match status" value="1"/>
</dbReference>
<evidence type="ECO:0000256" key="1">
    <source>
        <dbReference type="ARBA" id="ARBA00004141"/>
    </source>
</evidence>
<evidence type="ECO:0000256" key="12">
    <source>
        <dbReference type="ARBA" id="ARBA00023136"/>
    </source>
</evidence>
<evidence type="ECO:0000256" key="11">
    <source>
        <dbReference type="ARBA" id="ARBA00023008"/>
    </source>
</evidence>
<evidence type="ECO:0000256" key="7">
    <source>
        <dbReference type="ARBA" id="ARBA00022723"/>
    </source>
</evidence>
<dbReference type="Pfam" id="PF00116">
    <property type="entry name" value="COX2"/>
    <property type="match status" value="1"/>
</dbReference>
<comment type="caution">
    <text evidence="19">The sequence shown here is derived from an EMBL/GenBank/DDBJ whole genome shotgun (WGS) entry which is preliminary data.</text>
</comment>
<keyword evidence="9" id="KW-0249">Electron transport</keyword>
<keyword evidence="12 17" id="KW-0472">Membrane</keyword>
<proteinExistence type="inferred from homology"/>
<evidence type="ECO:0000256" key="9">
    <source>
        <dbReference type="ARBA" id="ARBA00022982"/>
    </source>
</evidence>
<dbReference type="PANTHER" id="PTHR22888">
    <property type="entry name" value="CYTOCHROME C OXIDASE, SUBUNIT II"/>
    <property type="match status" value="1"/>
</dbReference>
<sequence>MSRVCRLNSETLALENEEEGPSVRLLDRAGSRGKRLLKGGVIGATALLVLTACSEQAQRGWYPGSNETTNHNELLTNLWVGTWVAALVIGVITWILMLWVIVAYRRRKGDKGYPRQLAYNMPMETMFTVIPIILVLTLWGFTDRVEREISTPVEDSPLTVTVHGKQWAWDFDYEYTTEDGQTEEHHLYGVQGQLTGEEGVEDTLPTLYLPVDVPVEFQLKSRDVIHSFWVPAFLQKMDIVPGQTNRMYLTPGETGEFHGKCAELCGEYHSEMLFNVEIVDEGEFLNQIRQLPEGLSGSELNRNPNENPEGQQDQEVPLGDPQRIEE</sequence>
<keyword evidence="11" id="KW-0186">Copper</keyword>
<dbReference type="PRINTS" id="PR01166">
    <property type="entry name" value="CYCOXIDASEII"/>
</dbReference>
<dbReference type="NCBIfam" id="TIGR02866">
    <property type="entry name" value="CoxB"/>
    <property type="match status" value="1"/>
</dbReference>
<feature type="domain" description="Cytochrome oxidase subunit II copper A binding" evidence="18">
    <location>
        <begin position="155"/>
        <end position="290"/>
    </location>
</feature>
<gene>
    <name evidence="19" type="primary">coxB</name>
    <name evidence="19" type="ORF">GCM10009720_14750</name>
</gene>
<evidence type="ECO:0000256" key="17">
    <source>
        <dbReference type="SAM" id="Phobius"/>
    </source>
</evidence>
<dbReference type="InterPro" id="IPR002429">
    <property type="entry name" value="CcO_II-like_C"/>
</dbReference>
<evidence type="ECO:0000256" key="13">
    <source>
        <dbReference type="ARBA" id="ARBA00024688"/>
    </source>
</evidence>
<keyword evidence="4" id="KW-0813">Transport</keyword>
<reference evidence="20" key="1">
    <citation type="journal article" date="2019" name="Int. J. Syst. Evol. Microbiol.">
        <title>The Global Catalogue of Microorganisms (GCM) 10K type strain sequencing project: providing services to taxonomists for standard genome sequencing and annotation.</title>
        <authorList>
            <consortium name="The Broad Institute Genomics Platform"/>
            <consortium name="The Broad Institute Genome Sequencing Center for Infectious Disease"/>
            <person name="Wu L."/>
            <person name="Ma J."/>
        </authorList>
    </citation>
    <scope>NUCLEOTIDE SEQUENCE [LARGE SCALE GENOMIC DNA]</scope>
    <source>
        <strain evidence="20">JCM 13595</strain>
    </source>
</reference>
<feature type="transmembrane region" description="Helical" evidence="17">
    <location>
        <begin position="125"/>
        <end position="142"/>
    </location>
</feature>
<dbReference type="EMBL" id="BAAAMN010000024">
    <property type="protein sequence ID" value="GAA2035219.1"/>
    <property type="molecule type" value="Genomic_DNA"/>
</dbReference>
<comment type="similarity">
    <text evidence="2">Belongs to the cytochrome c oxidase subunit 2 family.</text>
</comment>
<evidence type="ECO:0000256" key="6">
    <source>
        <dbReference type="ARBA" id="ARBA00022692"/>
    </source>
</evidence>
<dbReference type="Gene3D" id="1.10.287.90">
    <property type="match status" value="1"/>
</dbReference>
<evidence type="ECO:0000256" key="8">
    <source>
        <dbReference type="ARBA" id="ARBA00022967"/>
    </source>
</evidence>
<keyword evidence="10 17" id="KW-1133">Transmembrane helix</keyword>
<dbReference type="PANTHER" id="PTHR22888:SF9">
    <property type="entry name" value="CYTOCHROME C OXIDASE SUBUNIT 2"/>
    <property type="match status" value="1"/>
</dbReference>
<feature type="transmembrane region" description="Helical" evidence="17">
    <location>
        <begin position="78"/>
        <end position="104"/>
    </location>
</feature>
<name>A0ABP5FXY0_9MICC</name>
<dbReference type="PROSITE" id="PS00078">
    <property type="entry name" value="COX2"/>
    <property type="match status" value="1"/>
</dbReference>
<organism evidence="19 20">
    <name type="scientific">Yaniella flava</name>
    <dbReference type="NCBI Taxonomy" id="287930"/>
    <lineage>
        <taxon>Bacteria</taxon>
        <taxon>Bacillati</taxon>
        <taxon>Actinomycetota</taxon>
        <taxon>Actinomycetes</taxon>
        <taxon>Micrococcales</taxon>
        <taxon>Micrococcaceae</taxon>
        <taxon>Yaniella</taxon>
    </lineage>
</organism>
<keyword evidence="6 17" id="KW-0812">Transmembrane</keyword>
<evidence type="ECO:0000259" key="18">
    <source>
        <dbReference type="PROSITE" id="PS50857"/>
    </source>
</evidence>
<dbReference type="SUPFAM" id="SSF81464">
    <property type="entry name" value="Cytochrome c oxidase subunit II-like, transmembrane region"/>
    <property type="match status" value="1"/>
</dbReference>
<evidence type="ECO:0000256" key="14">
    <source>
        <dbReference type="ARBA" id="ARBA00031399"/>
    </source>
</evidence>
<dbReference type="InterPro" id="IPR036257">
    <property type="entry name" value="Cyt_c_oxidase_su2_TM_sf"/>
</dbReference>
<dbReference type="Proteomes" id="UP001501461">
    <property type="component" value="Unassembled WGS sequence"/>
</dbReference>
<feature type="region of interest" description="Disordered" evidence="16">
    <location>
        <begin position="295"/>
        <end position="326"/>
    </location>
</feature>
<feature type="compositionally biased region" description="Polar residues" evidence="16">
    <location>
        <begin position="298"/>
        <end position="314"/>
    </location>
</feature>
<keyword evidence="8" id="KW-1278">Translocase</keyword>
<comment type="function">
    <text evidence="13">Subunits I and II form the functional core of the enzyme complex. Electrons originating in cytochrome c are transferred via heme a and Cu(A) to the binuclear center formed by heme a3 and Cu(B).</text>
</comment>
<protein>
    <recommendedName>
        <fullName evidence="3">cytochrome-c oxidase</fullName>
        <ecNumber evidence="3">7.1.1.9</ecNumber>
    </recommendedName>
    <alternativeName>
        <fullName evidence="14">Cytochrome aa3 subunit 2</fullName>
    </alternativeName>
</protein>
<dbReference type="InterPro" id="IPR045187">
    <property type="entry name" value="CcO_II"/>
</dbReference>
<dbReference type="SUPFAM" id="SSF49503">
    <property type="entry name" value="Cupredoxins"/>
    <property type="match status" value="1"/>
</dbReference>
<evidence type="ECO:0000256" key="16">
    <source>
        <dbReference type="SAM" id="MobiDB-lite"/>
    </source>
</evidence>
<evidence type="ECO:0000313" key="19">
    <source>
        <dbReference type="EMBL" id="GAA2035219.1"/>
    </source>
</evidence>
<dbReference type="EC" id="7.1.1.9" evidence="3"/>
<evidence type="ECO:0000256" key="3">
    <source>
        <dbReference type="ARBA" id="ARBA00012949"/>
    </source>
</evidence>
<evidence type="ECO:0000256" key="4">
    <source>
        <dbReference type="ARBA" id="ARBA00022448"/>
    </source>
</evidence>
<dbReference type="InterPro" id="IPR014222">
    <property type="entry name" value="Cyt_c_oxidase_su2"/>
</dbReference>